<dbReference type="RefSeq" id="WP_002975013.1">
    <property type="nucleotide sequence ID" value="NZ_AOGW02000016.1"/>
</dbReference>
<dbReference type="InterPro" id="IPR002347">
    <property type="entry name" value="SDR_fam"/>
</dbReference>
<proteinExistence type="inferred from homology"/>
<name>N1VTJ6_9LEPT</name>
<accession>N1VTJ6</accession>
<evidence type="ECO:0000256" key="2">
    <source>
        <dbReference type="ARBA" id="ARBA00023002"/>
    </source>
</evidence>
<evidence type="ECO:0000313" key="5">
    <source>
        <dbReference type="Proteomes" id="UP000012371"/>
    </source>
</evidence>
<dbReference type="GO" id="GO:0016491">
    <property type="term" value="F:oxidoreductase activity"/>
    <property type="evidence" value="ECO:0007669"/>
    <property type="project" value="UniProtKB-KW"/>
</dbReference>
<dbReference type="CDD" id="cd05233">
    <property type="entry name" value="SDR_c"/>
    <property type="match status" value="1"/>
</dbReference>
<dbReference type="EMBL" id="AOGW02000016">
    <property type="protein sequence ID" value="EMY60320.1"/>
    <property type="molecule type" value="Genomic_DNA"/>
</dbReference>
<dbReference type="PROSITE" id="PS51257">
    <property type="entry name" value="PROKAR_LIPOPROTEIN"/>
    <property type="match status" value="1"/>
</dbReference>
<dbReference type="InterPro" id="IPR036291">
    <property type="entry name" value="NAD(P)-bd_dom_sf"/>
</dbReference>
<dbReference type="PANTHER" id="PTHR43391">
    <property type="entry name" value="RETINOL DEHYDROGENASE-RELATED"/>
    <property type="match status" value="1"/>
</dbReference>
<dbReference type="PANTHER" id="PTHR43391:SF94">
    <property type="entry name" value="OXIDOREDUCTASE-RELATED"/>
    <property type="match status" value="1"/>
</dbReference>
<gene>
    <name evidence="4" type="ORF">LEP1GSC203_2548</name>
</gene>
<dbReference type="AlphaFoldDB" id="N1VTJ6"/>
<comment type="similarity">
    <text evidence="1 3">Belongs to the short-chain dehydrogenases/reductases (SDR) family.</text>
</comment>
<dbReference type="PRINTS" id="PR00081">
    <property type="entry name" value="GDHRDH"/>
</dbReference>
<dbReference type="PROSITE" id="PS00061">
    <property type="entry name" value="ADH_SHORT"/>
    <property type="match status" value="1"/>
</dbReference>
<keyword evidence="5" id="KW-1185">Reference proteome</keyword>
<comment type="caution">
    <text evidence="4">The sequence shown here is derived from an EMBL/GenBank/DDBJ whole genome shotgun (WGS) entry which is preliminary data.</text>
</comment>
<dbReference type="STRING" id="1257025.LEP1GSC203_2548"/>
<dbReference type="Gene3D" id="3.40.50.720">
    <property type="entry name" value="NAD(P)-binding Rossmann-like Domain"/>
    <property type="match status" value="1"/>
</dbReference>
<keyword evidence="2" id="KW-0560">Oxidoreductase</keyword>
<sequence>MKYELKDKVVLITGATGGIGAACARELHANGAKLVLTDISQSSVNALASEFAKERVLAKTMDVTNWESIKKVIKLTVATFGRLDITIANAGISWKESAYTVFNCDEAEFEKIIDVDLLGVWRSIKASLPEVVKNQGQIVVTSSIYAFTNGMCNAPYATSKAGIEMLSRSLRAELAGKGASATVLYPGWISTPLTEGVFGGDNLTTEMREIGFPPYLRKAIPPKKVATALVKGLKKRSPRIIVPARWIPIQILRGIVGIVSDWFLAENSKIQSMLLALESRTKRRK</sequence>
<organism evidence="4 5">
    <name type="scientific">Leptospira terpstrae serovar Hualin str. LT 11-33 = ATCC 700639</name>
    <dbReference type="NCBI Taxonomy" id="1257025"/>
    <lineage>
        <taxon>Bacteria</taxon>
        <taxon>Pseudomonadati</taxon>
        <taxon>Spirochaetota</taxon>
        <taxon>Spirochaetia</taxon>
        <taxon>Leptospirales</taxon>
        <taxon>Leptospiraceae</taxon>
        <taxon>Leptospira</taxon>
    </lineage>
</organism>
<evidence type="ECO:0000256" key="1">
    <source>
        <dbReference type="ARBA" id="ARBA00006484"/>
    </source>
</evidence>
<evidence type="ECO:0000256" key="3">
    <source>
        <dbReference type="RuleBase" id="RU000363"/>
    </source>
</evidence>
<evidence type="ECO:0000313" key="4">
    <source>
        <dbReference type="EMBL" id="EMY60320.1"/>
    </source>
</evidence>
<dbReference type="InterPro" id="IPR020904">
    <property type="entry name" value="Sc_DH/Rdtase_CS"/>
</dbReference>
<dbReference type="OrthoDB" id="9803333at2"/>
<dbReference type="Pfam" id="PF00106">
    <property type="entry name" value="adh_short"/>
    <property type="match status" value="1"/>
</dbReference>
<dbReference type="PRINTS" id="PR00080">
    <property type="entry name" value="SDRFAMILY"/>
</dbReference>
<dbReference type="SUPFAM" id="SSF51735">
    <property type="entry name" value="NAD(P)-binding Rossmann-fold domains"/>
    <property type="match status" value="1"/>
</dbReference>
<protein>
    <submittedName>
        <fullName evidence="4">KR domain protein</fullName>
    </submittedName>
</protein>
<dbReference type="Proteomes" id="UP000012371">
    <property type="component" value="Unassembled WGS sequence"/>
</dbReference>
<reference evidence="4" key="1">
    <citation type="submission" date="2013-03" db="EMBL/GenBank/DDBJ databases">
        <authorList>
            <person name="Harkins D.M."/>
            <person name="Durkin A.S."/>
            <person name="Brinkac L.M."/>
            <person name="Haft D.H."/>
            <person name="Selengut J.D."/>
            <person name="Sanka R."/>
            <person name="DePew J."/>
            <person name="Purushe J."/>
            <person name="Hartskeerl R.A."/>
            <person name="Ahmed A."/>
            <person name="van der Linden H."/>
            <person name="Goris M.G.A."/>
            <person name="Vinetz J.M."/>
            <person name="Sutton G.G."/>
            <person name="Nierman W.C."/>
            <person name="Fouts D.E."/>
        </authorList>
    </citation>
    <scope>NUCLEOTIDE SEQUENCE [LARGE SCALE GENOMIC DNA]</scope>
    <source>
        <strain evidence="4">LT 11-33</strain>
    </source>
</reference>